<dbReference type="RefSeq" id="WP_118919529.1">
    <property type="nucleotide sequence ID" value="NZ_QWEG01000002.1"/>
</dbReference>
<dbReference type="PANTHER" id="PTHR33607:SF2">
    <property type="entry name" value="ENDONUCLEASE-1"/>
    <property type="match status" value="1"/>
</dbReference>
<dbReference type="EMBL" id="QWEG01000002">
    <property type="protein sequence ID" value="RHW42833.1"/>
    <property type="molecule type" value="Genomic_DNA"/>
</dbReference>
<keyword evidence="2" id="KW-0378">Hydrolase</keyword>
<dbReference type="InterPro" id="IPR007346">
    <property type="entry name" value="Endonuclease-I"/>
</dbReference>
<dbReference type="GO" id="GO:0016787">
    <property type="term" value="F:hydrolase activity"/>
    <property type="evidence" value="ECO:0007669"/>
    <property type="project" value="UniProtKB-KW"/>
</dbReference>
<keyword evidence="4" id="KW-1185">Reference proteome</keyword>
<dbReference type="PANTHER" id="PTHR33607">
    <property type="entry name" value="ENDONUCLEASE-1"/>
    <property type="match status" value="1"/>
</dbReference>
<dbReference type="Pfam" id="PF04231">
    <property type="entry name" value="Endonuclease_1"/>
    <property type="match status" value="1"/>
</dbReference>
<dbReference type="GO" id="GO:0004519">
    <property type="term" value="F:endonuclease activity"/>
    <property type="evidence" value="ECO:0007669"/>
    <property type="project" value="UniProtKB-KW"/>
</dbReference>
<name>A0A417YZ12_9BACI</name>
<comment type="caution">
    <text evidence="3">The sequence shown here is derived from an EMBL/GenBank/DDBJ whole genome shotgun (WGS) entry which is preliminary data.</text>
</comment>
<accession>A0A417YZ12</accession>
<dbReference type="InterPro" id="IPR044925">
    <property type="entry name" value="His-Me_finger_sf"/>
</dbReference>
<evidence type="ECO:0000313" key="4">
    <source>
        <dbReference type="Proteomes" id="UP000284416"/>
    </source>
</evidence>
<dbReference type="SUPFAM" id="SSF54060">
    <property type="entry name" value="His-Me finger endonucleases"/>
    <property type="match status" value="1"/>
</dbReference>
<evidence type="ECO:0000256" key="2">
    <source>
        <dbReference type="ARBA" id="ARBA00022801"/>
    </source>
</evidence>
<sequence>MSHLKLSDDIQNLLQNRADQPYYDEYTDQQAKIEYYKDIDLSDLKNSAQHIIESTHKNRPTYAPHRYVYPWVDLQENGELKSLYSGRRMDVSETIVHDMMLLERLEKNEPGAMSGNQLFNCEHVVPQSWFDEQEPMRGDLHHLFACEPSCNRMRSNFPYHDFVSYEPQVSIQHIREGCGMTEEQKFEPEYGKGIVSRATMYFILRYKNVDIHDKVNLPLLLVWHSRYPVTTYEKHRNAAIF</sequence>
<dbReference type="AlphaFoldDB" id="A0A417YZ12"/>
<keyword evidence="3" id="KW-0255">Endonuclease</keyword>
<proteinExistence type="predicted"/>
<protein>
    <submittedName>
        <fullName evidence="3">Endonuclease I</fullName>
    </submittedName>
</protein>
<evidence type="ECO:0000313" key="3">
    <source>
        <dbReference type="EMBL" id="RHW42833.1"/>
    </source>
</evidence>
<dbReference type="OrthoDB" id="9801679at2"/>
<gene>
    <name evidence="3" type="ORF">D1B31_04445</name>
</gene>
<organism evidence="3 4">
    <name type="scientific">Neobacillus notoginsengisoli</name>
    <dbReference type="NCBI Taxonomy" id="1578198"/>
    <lineage>
        <taxon>Bacteria</taxon>
        <taxon>Bacillati</taxon>
        <taxon>Bacillota</taxon>
        <taxon>Bacilli</taxon>
        <taxon>Bacillales</taxon>
        <taxon>Bacillaceae</taxon>
        <taxon>Neobacillus</taxon>
    </lineage>
</organism>
<dbReference type="Proteomes" id="UP000284416">
    <property type="component" value="Unassembled WGS sequence"/>
</dbReference>
<reference evidence="3 4" key="1">
    <citation type="journal article" date="2017" name="Int. J. Syst. Evol. Microbiol.">
        <title>Bacillus notoginsengisoli sp. nov., a novel bacterium isolated from the rhizosphere of Panax notoginseng.</title>
        <authorList>
            <person name="Zhang M.Y."/>
            <person name="Cheng J."/>
            <person name="Cai Y."/>
            <person name="Zhang T.Y."/>
            <person name="Wu Y.Y."/>
            <person name="Manikprabhu D."/>
            <person name="Li W.J."/>
            <person name="Zhang Y.X."/>
        </authorList>
    </citation>
    <scope>NUCLEOTIDE SEQUENCE [LARGE SCALE GENOMIC DNA]</scope>
    <source>
        <strain evidence="3 4">JCM 30743</strain>
    </source>
</reference>
<keyword evidence="1" id="KW-0540">Nuclease</keyword>
<evidence type="ECO:0000256" key="1">
    <source>
        <dbReference type="ARBA" id="ARBA00022722"/>
    </source>
</evidence>